<dbReference type="AlphaFoldDB" id="A0A2W5EVU6"/>
<evidence type="ECO:0000313" key="2">
    <source>
        <dbReference type="EMBL" id="PZP46583.1"/>
    </source>
</evidence>
<evidence type="ECO:0000256" key="1">
    <source>
        <dbReference type="SAM" id="Phobius"/>
    </source>
</evidence>
<dbReference type="Proteomes" id="UP000249645">
    <property type="component" value="Unassembled WGS sequence"/>
</dbReference>
<accession>A0A2W5EVU6</accession>
<feature type="transmembrane region" description="Helical" evidence="1">
    <location>
        <begin position="6"/>
        <end position="31"/>
    </location>
</feature>
<keyword evidence="1" id="KW-0812">Transmembrane</keyword>
<keyword evidence="1" id="KW-0472">Membrane</keyword>
<name>A0A2W5EVU6_9SPHI</name>
<protein>
    <submittedName>
        <fullName evidence="2">Uncharacterized protein</fullName>
    </submittedName>
</protein>
<evidence type="ECO:0000313" key="3">
    <source>
        <dbReference type="Proteomes" id="UP000249645"/>
    </source>
</evidence>
<comment type="caution">
    <text evidence="2">The sequence shown here is derived from an EMBL/GenBank/DDBJ whole genome shotgun (WGS) entry which is preliminary data.</text>
</comment>
<gene>
    <name evidence="2" type="ORF">DI598_11930</name>
</gene>
<reference evidence="2 3" key="1">
    <citation type="submission" date="2017-11" db="EMBL/GenBank/DDBJ databases">
        <title>Infants hospitalized years apart are colonized by the same room-sourced microbial strains.</title>
        <authorList>
            <person name="Brooks B."/>
            <person name="Olm M.R."/>
            <person name="Firek B.A."/>
            <person name="Baker R."/>
            <person name="Thomas B.C."/>
            <person name="Morowitz M.J."/>
            <person name="Banfield J.F."/>
        </authorList>
    </citation>
    <scope>NUCLEOTIDE SEQUENCE [LARGE SCALE GENOMIC DNA]</scope>
    <source>
        <strain evidence="2">S2_009_000_R2_76</strain>
    </source>
</reference>
<keyword evidence="1" id="KW-1133">Transmembrane helix</keyword>
<organism evidence="2 3">
    <name type="scientific">Pseudopedobacter saltans</name>
    <dbReference type="NCBI Taxonomy" id="151895"/>
    <lineage>
        <taxon>Bacteria</taxon>
        <taxon>Pseudomonadati</taxon>
        <taxon>Bacteroidota</taxon>
        <taxon>Sphingobacteriia</taxon>
        <taxon>Sphingobacteriales</taxon>
        <taxon>Sphingobacteriaceae</taxon>
        <taxon>Pseudopedobacter</taxon>
    </lineage>
</organism>
<sequence>MMMPGGSEFIIIALFSLIPIAIGLVIAYFVIRGAVKSAIKDQLGEINENLRIVAHSLRRKDSN</sequence>
<dbReference type="EMBL" id="QFOI01000219">
    <property type="protein sequence ID" value="PZP46583.1"/>
    <property type="molecule type" value="Genomic_DNA"/>
</dbReference>
<proteinExistence type="predicted"/>